<dbReference type="AlphaFoldDB" id="A0A4C1YS10"/>
<evidence type="ECO:0000313" key="2">
    <source>
        <dbReference type="EMBL" id="GBP78928.1"/>
    </source>
</evidence>
<dbReference type="Proteomes" id="UP000299102">
    <property type="component" value="Unassembled WGS sequence"/>
</dbReference>
<keyword evidence="1" id="KW-0472">Membrane</keyword>
<comment type="caution">
    <text evidence="2">The sequence shown here is derived from an EMBL/GenBank/DDBJ whole genome shotgun (WGS) entry which is preliminary data.</text>
</comment>
<proteinExistence type="predicted"/>
<evidence type="ECO:0000256" key="1">
    <source>
        <dbReference type="SAM" id="Phobius"/>
    </source>
</evidence>
<gene>
    <name evidence="2" type="ORF">EVAR_55967_1</name>
</gene>
<keyword evidence="3" id="KW-1185">Reference proteome</keyword>
<feature type="transmembrane region" description="Helical" evidence="1">
    <location>
        <begin position="26"/>
        <end position="48"/>
    </location>
</feature>
<name>A0A4C1YS10_EUMVA</name>
<organism evidence="2 3">
    <name type="scientific">Eumeta variegata</name>
    <name type="common">Bagworm moth</name>
    <name type="synonym">Eumeta japonica</name>
    <dbReference type="NCBI Taxonomy" id="151549"/>
    <lineage>
        <taxon>Eukaryota</taxon>
        <taxon>Metazoa</taxon>
        <taxon>Ecdysozoa</taxon>
        <taxon>Arthropoda</taxon>
        <taxon>Hexapoda</taxon>
        <taxon>Insecta</taxon>
        <taxon>Pterygota</taxon>
        <taxon>Neoptera</taxon>
        <taxon>Endopterygota</taxon>
        <taxon>Lepidoptera</taxon>
        <taxon>Glossata</taxon>
        <taxon>Ditrysia</taxon>
        <taxon>Tineoidea</taxon>
        <taxon>Psychidae</taxon>
        <taxon>Oiketicinae</taxon>
        <taxon>Eumeta</taxon>
    </lineage>
</organism>
<accession>A0A4C1YS10</accession>
<keyword evidence="1" id="KW-0812">Transmembrane</keyword>
<evidence type="ECO:0000313" key="3">
    <source>
        <dbReference type="Proteomes" id="UP000299102"/>
    </source>
</evidence>
<sequence length="311" mass="34479">MLYMNVLTIKAHEIELLGYQRKEGHVLSYFVFGVVAAAGLVVEGTLLAAFEVDSLIACTIFLLIGEFHVSSHSNRGASFARRRRARPPYRQRLAMYTAAVVVQCGGRVDEAVGYAYRGVRAVSVDGVRRLQKHKAREASRARAPEHPARAEGLRVDHSSVVDSRIPDLTQYPAKCSRRDGSRDILQFLQKSRDSCTHAASGACAVRSPPVHVLCPCSLLTRIYWLTKRALCTPRSVYGAPTWLTQTKDILRIRDQISAISDRSSSGVEVWTDLSFVSSSWAAYAAKPQSRPEQFNAQCAHYRAVTTADELL</sequence>
<keyword evidence="1" id="KW-1133">Transmembrane helix</keyword>
<protein>
    <submittedName>
        <fullName evidence="2">Uncharacterized protein</fullName>
    </submittedName>
</protein>
<dbReference type="EMBL" id="BGZK01001392">
    <property type="protein sequence ID" value="GBP78928.1"/>
    <property type="molecule type" value="Genomic_DNA"/>
</dbReference>
<reference evidence="2 3" key="1">
    <citation type="journal article" date="2019" name="Commun. Biol.">
        <title>The bagworm genome reveals a unique fibroin gene that provides high tensile strength.</title>
        <authorList>
            <person name="Kono N."/>
            <person name="Nakamura H."/>
            <person name="Ohtoshi R."/>
            <person name="Tomita M."/>
            <person name="Numata K."/>
            <person name="Arakawa K."/>
        </authorList>
    </citation>
    <scope>NUCLEOTIDE SEQUENCE [LARGE SCALE GENOMIC DNA]</scope>
</reference>